<dbReference type="PANTHER" id="PTHR25462">
    <property type="entry name" value="BONUS, ISOFORM C-RELATED"/>
    <property type="match status" value="1"/>
</dbReference>
<evidence type="ECO:0000313" key="8">
    <source>
        <dbReference type="EMBL" id="PIK54919.1"/>
    </source>
</evidence>
<dbReference type="InterPro" id="IPR047153">
    <property type="entry name" value="TRIM45/56/19-like"/>
</dbReference>
<protein>
    <recommendedName>
        <fullName evidence="7">RING-type domain-containing protein</fullName>
    </recommendedName>
</protein>
<evidence type="ECO:0000256" key="5">
    <source>
        <dbReference type="SAM" id="Coils"/>
    </source>
</evidence>
<keyword evidence="2 4" id="KW-0863">Zinc-finger</keyword>
<dbReference type="InterPro" id="IPR001841">
    <property type="entry name" value="Znf_RING"/>
</dbReference>
<sequence length="728" mass="83591">MATPLKDLADDFFLCSVCLDQFKEPKLLPCLHRYCRDYLKTVIQASRDGTVKCPMCKQECIIPDSGVEGFKTDFHTKSMLELIQLQKSFEKKELKKCISCLEMKTATAYCFKCKNFLYDQCSQFHMNNPMFLDHQPHVLKLETMEAKSLTLEKLAALTEDRRCRIHLQQQAERCCSTCGNIPVCIICTYSNHKSHDLHDVADFAKKERQSLEMKLLELNKYKSQLYELPNKVNLAARKLTDNVSIKTENLKKQYDQEESKIKEKLDKSSNEREAGAKDIEKRRRNEKKQIDVKRVEELRKVNDKYDQIVKKTDRKYDKEFDELQYKFRHIESELLSKLESCRGNLKDLKASKKLLTKQNENKLKEILVHCELVFMRYENLTATTSSILASNDEWTDAQCIPDIRSACESLIQEMKREFPELQILSDVANNDITKDTVDKVTIVEEEVSVVDVEGVVVNGWLITGMTGTEDGSIVITGSIPSTEYSYIAVFNSKGKLIRQDHVPTAWFDPLRYCSTLSKFKVVIVSFPNQIGIYDVRDGSYHKRSISKVTSKWPSRSHVSCVTTDPINNCIIVGTNSRYVYVFDDQLNYIYTKALPDMCGTPSDITVHRGHLLVTCWCNRSVCSVKMEPPKNRLVYKFTKPNLDDGDWGPFGVCTDKLGFIYITWKAFCGGERKCVLVQYSQDGRQLLTTRSIDSDSQCVATLESDQTEKLLVVTHTTGKLYTFGLQTT</sequence>
<dbReference type="InterPro" id="IPR011042">
    <property type="entry name" value="6-blade_b-propeller_TolB-like"/>
</dbReference>
<evidence type="ECO:0000256" key="2">
    <source>
        <dbReference type="ARBA" id="ARBA00022771"/>
    </source>
</evidence>
<dbReference type="OrthoDB" id="261644at2759"/>
<dbReference type="CDD" id="cd16579">
    <property type="entry name" value="RING-HC_PML_C-V"/>
    <property type="match status" value="1"/>
</dbReference>
<dbReference type="EMBL" id="MRZV01000230">
    <property type="protein sequence ID" value="PIK54919.1"/>
    <property type="molecule type" value="Genomic_DNA"/>
</dbReference>
<feature type="region of interest" description="Disordered" evidence="6">
    <location>
        <begin position="256"/>
        <end position="286"/>
    </location>
</feature>
<name>A0A2G8L3S5_STIJA</name>
<gene>
    <name evidence="8" type="ORF">BSL78_08202</name>
</gene>
<dbReference type="InterPro" id="IPR018957">
    <property type="entry name" value="Znf_C3HC4_RING-type"/>
</dbReference>
<evidence type="ECO:0000313" key="9">
    <source>
        <dbReference type="Proteomes" id="UP000230750"/>
    </source>
</evidence>
<organism evidence="8 9">
    <name type="scientific">Stichopus japonicus</name>
    <name type="common">Sea cucumber</name>
    <dbReference type="NCBI Taxonomy" id="307972"/>
    <lineage>
        <taxon>Eukaryota</taxon>
        <taxon>Metazoa</taxon>
        <taxon>Echinodermata</taxon>
        <taxon>Eleutherozoa</taxon>
        <taxon>Echinozoa</taxon>
        <taxon>Holothuroidea</taxon>
        <taxon>Aspidochirotacea</taxon>
        <taxon>Aspidochirotida</taxon>
        <taxon>Stichopodidae</taxon>
        <taxon>Apostichopus</taxon>
    </lineage>
</organism>
<keyword evidence="1" id="KW-0479">Metal-binding</keyword>
<feature type="domain" description="RING-type" evidence="7">
    <location>
        <begin position="15"/>
        <end position="57"/>
    </location>
</feature>
<dbReference type="SUPFAM" id="SSF57850">
    <property type="entry name" value="RING/U-box"/>
    <property type="match status" value="1"/>
</dbReference>
<evidence type="ECO:0000256" key="3">
    <source>
        <dbReference type="ARBA" id="ARBA00022833"/>
    </source>
</evidence>
<accession>A0A2G8L3S5</accession>
<dbReference type="SMART" id="SM00184">
    <property type="entry name" value="RING"/>
    <property type="match status" value="1"/>
</dbReference>
<comment type="caution">
    <text evidence="8">The sequence shown here is derived from an EMBL/GenBank/DDBJ whole genome shotgun (WGS) entry which is preliminary data.</text>
</comment>
<proteinExistence type="predicted"/>
<dbReference type="InterPro" id="IPR013083">
    <property type="entry name" value="Znf_RING/FYVE/PHD"/>
</dbReference>
<dbReference type="Gene3D" id="3.30.160.60">
    <property type="entry name" value="Classic Zinc Finger"/>
    <property type="match status" value="1"/>
</dbReference>
<dbReference type="Proteomes" id="UP000230750">
    <property type="component" value="Unassembled WGS sequence"/>
</dbReference>
<dbReference type="Pfam" id="PF00097">
    <property type="entry name" value="zf-C3HC4"/>
    <property type="match status" value="1"/>
</dbReference>
<feature type="coiled-coil region" evidence="5">
    <location>
        <begin position="338"/>
        <end position="365"/>
    </location>
</feature>
<dbReference type="Gene3D" id="3.30.40.10">
    <property type="entry name" value="Zinc/RING finger domain, C3HC4 (zinc finger)"/>
    <property type="match status" value="1"/>
</dbReference>
<keyword evidence="9" id="KW-1185">Reference proteome</keyword>
<dbReference type="PANTHER" id="PTHR25462:SF296">
    <property type="entry name" value="MEIOTIC P26, ISOFORM F"/>
    <property type="match status" value="1"/>
</dbReference>
<evidence type="ECO:0000256" key="1">
    <source>
        <dbReference type="ARBA" id="ARBA00022723"/>
    </source>
</evidence>
<dbReference type="PROSITE" id="PS50089">
    <property type="entry name" value="ZF_RING_2"/>
    <property type="match status" value="1"/>
</dbReference>
<evidence type="ECO:0000256" key="6">
    <source>
        <dbReference type="SAM" id="MobiDB-lite"/>
    </source>
</evidence>
<keyword evidence="5" id="KW-0175">Coiled coil</keyword>
<reference evidence="8 9" key="1">
    <citation type="journal article" date="2017" name="PLoS Biol.">
        <title>The sea cucumber genome provides insights into morphological evolution and visceral regeneration.</title>
        <authorList>
            <person name="Zhang X."/>
            <person name="Sun L."/>
            <person name="Yuan J."/>
            <person name="Sun Y."/>
            <person name="Gao Y."/>
            <person name="Zhang L."/>
            <person name="Li S."/>
            <person name="Dai H."/>
            <person name="Hamel J.F."/>
            <person name="Liu C."/>
            <person name="Yu Y."/>
            <person name="Liu S."/>
            <person name="Lin W."/>
            <person name="Guo K."/>
            <person name="Jin S."/>
            <person name="Xu P."/>
            <person name="Storey K.B."/>
            <person name="Huan P."/>
            <person name="Zhang T."/>
            <person name="Zhou Y."/>
            <person name="Zhang J."/>
            <person name="Lin C."/>
            <person name="Li X."/>
            <person name="Xing L."/>
            <person name="Huo D."/>
            <person name="Sun M."/>
            <person name="Wang L."/>
            <person name="Mercier A."/>
            <person name="Li F."/>
            <person name="Yang H."/>
            <person name="Xiang J."/>
        </authorList>
    </citation>
    <scope>NUCLEOTIDE SEQUENCE [LARGE SCALE GENOMIC DNA]</scope>
    <source>
        <strain evidence="8">Shaxun</strain>
        <tissue evidence="8">Muscle</tissue>
    </source>
</reference>
<dbReference type="AlphaFoldDB" id="A0A2G8L3S5"/>
<dbReference type="SUPFAM" id="SSF57845">
    <property type="entry name" value="B-box zinc-binding domain"/>
    <property type="match status" value="1"/>
</dbReference>
<keyword evidence="3" id="KW-0862">Zinc</keyword>
<dbReference type="SUPFAM" id="SSF101898">
    <property type="entry name" value="NHL repeat"/>
    <property type="match status" value="1"/>
</dbReference>
<evidence type="ECO:0000259" key="7">
    <source>
        <dbReference type="PROSITE" id="PS50089"/>
    </source>
</evidence>
<dbReference type="Gene3D" id="2.120.10.30">
    <property type="entry name" value="TolB, C-terminal domain"/>
    <property type="match status" value="1"/>
</dbReference>
<dbReference type="STRING" id="307972.A0A2G8L3S5"/>
<dbReference type="GO" id="GO:0008270">
    <property type="term" value="F:zinc ion binding"/>
    <property type="evidence" value="ECO:0007669"/>
    <property type="project" value="UniProtKB-KW"/>
</dbReference>
<evidence type="ECO:0000256" key="4">
    <source>
        <dbReference type="PROSITE-ProRule" id="PRU00175"/>
    </source>
</evidence>